<feature type="transmembrane region" description="Helical" evidence="1">
    <location>
        <begin position="6"/>
        <end position="28"/>
    </location>
</feature>
<keyword evidence="2" id="KW-0614">Plasmid</keyword>
<dbReference type="Pfam" id="PF14329">
    <property type="entry name" value="DUF4386"/>
    <property type="match status" value="1"/>
</dbReference>
<feature type="transmembrane region" description="Helical" evidence="1">
    <location>
        <begin position="178"/>
        <end position="197"/>
    </location>
</feature>
<geneLocation type="plasmid" evidence="2 3">
    <name>pCF009-a</name>
</geneLocation>
<dbReference type="RefSeq" id="WP_216126743.1">
    <property type="nucleotide sequence ID" value="NZ_CP086240.1"/>
</dbReference>
<gene>
    <name evidence="2" type="ORF">LL038_24770</name>
</gene>
<reference evidence="2" key="1">
    <citation type="submission" date="2021-11" db="EMBL/GenBank/DDBJ databases">
        <title>Clostridia strains as spoilage organisms.</title>
        <authorList>
            <person name="Wambui J."/>
            <person name="Stevens M.J.A."/>
            <person name="Stephan R."/>
        </authorList>
    </citation>
    <scope>NUCLEOTIDE SEQUENCE</scope>
    <source>
        <strain evidence="2">CF009</strain>
        <plasmid evidence="2">pCF009-a</plasmid>
    </source>
</reference>
<feature type="transmembrane region" description="Helical" evidence="1">
    <location>
        <begin position="58"/>
        <end position="82"/>
    </location>
</feature>
<dbReference type="EMBL" id="CP086240">
    <property type="protein sequence ID" value="WAG63244.1"/>
    <property type="molecule type" value="Genomic_DNA"/>
</dbReference>
<accession>A0AA47EPQ0</accession>
<dbReference type="InterPro" id="IPR025495">
    <property type="entry name" value="DUF4386"/>
</dbReference>
<protein>
    <submittedName>
        <fullName evidence="2">DUF4386 domain-containing protein</fullName>
    </submittedName>
</protein>
<proteinExistence type="predicted"/>
<evidence type="ECO:0000256" key="1">
    <source>
        <dbReference type="SAM" id="Phobius"/>
    </source>
</evidence>
<evidence type="ECO:0000313" key="2">
    <source>
        <dbReference type="EMBL" id="WAG63244.1"/>
    </source>
</evidence>
<feature type="transmembrane region" description="Helical" evidence="1">
    <location>
        <begin position="209"/>
        <end position="227"/>
    </location>
</feature>
<feature type="transmembrane region" description="Helical" evidence="1">
    <location>
        <begin position="88"/>
        <end position="112"/>
    </location>
</feature>
<dbReference type="AlphaFoldDB" id="A0AA47EPQ0"/>
<dbReference type="Proteomes" id="UP001164733">
    <property type="component" value="Plasmid pCF009-a"/>
</dbReference>
<feature type="transmembrane region" description="Helical" evidence="1">
    <location>
        <begin position="153"/>
        <end position="172"/>
    </location>
</feature>
<keyword evidence="1" id="KW-0812">Transmembrane</keyword>
<name>A0AA47EPQ0_9CLOT</name>
<evidence type="ECO:0000313" key="3">
    <source>
        <dbReference type="Proteomes" id="UP001164733"/>
    </source>
</evidence>
<keyword evidence="1" id="KW-1133">Transmembrane helix</keyword>
<keyword evidence="1" id="KW-0472">Membrane</keyword>
<sequence length="228" mass="25253">MDTIMFYKISGVFIILVALTFSIGQVGITKLFDYPQILRSSTNVILHKYHDGGTKLKFFWGCNALGGLMIIPMSAIFFKVLGRNDTPYLIVGATFGMASGIFYVLGFMRWLFLADSLSIQYVNKDTDSITKKTIEIIFKSFNIYCGNSIGETMGFLCMGIWLCISGISIFGSPLFPPFIGAALIICGIGILVGPLEWVGIKSSNKINKLSMKLLMLLLIYVGIRLITY</sequence>
<organism evidence="2 3">
    <name type="scientific">Clostridium estertheticum</name>
    <dbReference type="NCBI Taxonomy" id="238834"/>
    <lineage>
        <taxon>Bacteria</taxon>
        <taxon>Bacillati</taxon>
        <taxon>Bacillota</taxon>
        <taxon>Clostridia</taxon>
        <taxon>Eubacteriales</taxon>
        <taxon>Clostridiaceae</taxon>
        <taxon>Clostridium</taxon>
    </lineage>
</organism>